<dbReference type="Gene3D" id="3.30.2140.10">
    <property type="entry name" value="Arylamine N-acetyltransferase"/>
    <property type="match status" value="1"/>
</dbReference>
<accession>A0A1Q4UYD7</accession>
<dbReference type="GO" id="GO:0016407">
    <property type="term" value="F:acetyltransferase activity"/>
    <property type="evidence" value="ECO:0007669"/>
    <property type="project" value="InterPro"/>
</dbReference>
<keyword evidence="4" id="KW-1185">Reference proteome</keyword>
<dbReference type="SUPFAM" id="SSF54001">
    <property type="entry name" value="Cysteine proteinases"/>
    <property type="match status" value="1"/>
</dbReference>
<dbReference type="Pfam" id="PF00797">
    <property type="entry name" value="Acetyltransf_2"/>
    <property type="match status" value="1"/>
</dbReference>
<dbReference type="RefSeq" id="WP_073794686.1">
    <property type="nucleotide sequence ID" value="NZ_LFBV01000011.1"/>
</dbReference>
<evidence type="ECO:0000256" key="2">
    <source>
        <dbReference type="RuleBase" id="RU003452"/>
    </source>
</evidence>
<dbReference type="Gene3D" id="2.40.128.150">
    <property type="entry name" value="Cysteine proteinases"/>
    <property type="match status" value="1"/>
</dbReference>
<dbReference type="STRING" id="1048205.AB852_33875"/>
<evidence type="ECO:0000313" key="3">
    <source>
        <dbReference type="EMBL" id="OKH90612.1"/>
    </source>
</evidence>
<dbReference type="PANTHER" id="PTHR11786">
    <property type="entry name" value="N-HYDROXYARYLAMINE O-ACETYLTRANSFERASE"/>
    <property type="match status" value="1"/>
</dbReference>
<evidence type="ECO:0000256" key="1">
    <source>
        <dbReference type="ARBA" id="ARBA00006547"/>
    </source>
</evidence>
<dbReference type="InterPro" id="IPR038765">
    <property type="entry name" value="Papain-like_cys_pep_sf"/>
</dbReference>
<dbReference type="PANTHER" id="PTHR11786:SF0">
    <property type="entry name" value="ARYLAMINE N-ACETYLTRANSFERASE 4-RELATED"/>
    <property type="match status" value="1"/>
</dbReference>
<dbReference type="PRINTS" id="PR01543">
    <property type="entry name" value="ANATRNSFRASE"/>
</dbReference>
<dbReference type="Proteomes" id="UP000186455">
    <property type="component" value="Unassembled WGS sequence"/>
</dbReference>
<organism evidence="3 4">
    <name type="scientific">Streptomyces uncialis</name>
    <dbReference type="NCBI Taxonomy" id="1048205"/>
    <lineage>
        <taxon>Bacteria</taxon>
        <taxon>Bacillati</taxon>
        <taxon>Actinomycetota</taxon>
        <taxon>Actinomycetes</taxon>
        <taxon>Kitasatosporales</taxon>
        <taxon>Streptomycetaceae</taxon>
        <taxon>Streptomyces</taxon>
    </lineage>
</organism>
<comment type="caution">
    <text evidence="3">The sequence shown here is derived from an EMBL/GenBank/DDBJ whole genome shotgun (WGS) entry which is preliminary data.</text>
</comment>
<keyword evidence="3" id="KW-0808">Transferase</keyword>
<reference evidence="3 4" key="1">
    <citation type="submission" date="2015-06" db="EMBL/GenBank/DDBJ databases">
        <title>Cloning and characterization of the uncialamcin biosynthetic gene cluster.</title>
        <authorList>
            <person name="Yan X."/>
            <person name="Huang T."/>
            <person name="Ge H."/>
            <person name="Shen B."/>
        </authorList>
    </citation>
    <scope>NUCLEOTIDE SEQUENCE [LARGE SCALE GENOMIC DNA]</scope>
    <source>
        <strain evidence="3 4">DCA2648</strain>
    </source>
</reference>
<dbReference type="AlphaFoldDB" id="A0A1Q4UYD7"/>
<comment type="similarity">
    <text evidence="1 2">Belongs to the arylamine N-acetyltransferase family.</text>
</comment>
<dbReference type="InterPro" id="IPR001447">
    <property type="entry name" value="Arylamine_N-AcTrfase"/>
</dbReference>
<proteinExistence type="inferred from homology"/>
<dbReference type="EMBL" id="LFBV01000011">
    <property type="protein sequence ID" value="OKH90612.1"/>
    <property type="molecule type" value="Genomic_DNA"/>
</dbReference>
<gene>
    <name evidence="3" type="ORF">AB852_33875</name>
</gene>
<name>A0A1Q4UYD7_9ACTN</name>
<evidence type="ECO:0000313" key="4">
    <source>
        <dbReference type="Proteomes" id="UP000186455"/>
    </source>
</evidence>
<sequence>MELDLDAYFDRIGWTGSRAPTADTLRALNRAHVRGIPFENLEPVLVSAPSIDLADIQTKLVRSRRGGYCYEQNTLFAAVLRALGFSVTGLAARVVQGARPGAIRPRTHMTLLVEVPDEPGRYLADVGFGSEGGLLEAVPLVVGTVTVGADGRRHRLVQPERTGPLATWLLQAREVGAPETADWDGQYSFTEEPFEQTDFDVANWHVATNPRSPFSRAVHVQRTFDDRHLRLAGRELTEKFADGRERRVVQVADEELLTVLADDFGIELPEGTKLP</sequence>
<protein>
    <submittedName>
        <fullName evidence="3">Acetyltransferase</fullName>
    </submittedName>
</protein>